<feature type="transmembrane region" description="Helical" evidence="3">
    <location>
        <begin position="313"/>
        <end position="337"/>
    </location>
</feature>
<keyword evidence="3" id="KW-0812">Transmembrane</keyword>
<evidence type="ECO:0000256" key="1">
    <source>
        <dbReference type="SAM" id="Coils"/>
    </source>
</evidence>
<evidence type="ECO:0000256" key="3">
    <source>
        <dbReference type="SAM" id="Phobius"/>
    </source>
</evidence>
<feature type="region of interest" description="Disordered" evidence="2">
    <location>
        <begin position="34"/>
        <end position="54"/>
    </location>
</feature>
<dbReference type="STRING" id="571915.CMUST_10240"/>
<feature type="coiled-coil region" evidence="1">
    <location>
        <begin position="225"/>
        <end position="287"/>
    </location>
</feature>
<dbReference type="Proteomes" id="UP000035199">
    <property type="component" value="Chromosome"/>
</dbReference>
<gene>
    <name evidence="4" type="ORF">CMUST_10240</name>
</gene>
<proteinExistence type="predicted"/>
<dbReference type="SUPFAM" id="SSF50494">
    <property type="entry name" value="Trypsin-like serine proteases"/>
    <property type="match status" value="1"/>
</dbReference>
<name>A0A0G3GYX3_9CORY</name>
<reference evidence="4 5" key="1">
    <citation type="journal article" date="2015" name="Genome Announc.">
        <title>Complete Genome Sequence of the Type Strain Corynebacterium mustelae DSM 45274, Isolated from Various Tissues of a Male Ferret with Lethal Sepsis.</title>
        <authorList>
            <person name="Ruckert C."/>
            <person name="Eimer J."/>
            <person name="Winkler A."/>
            <person name="Tauch A."/>
        </authorList>
    </citation>
    <scope>NUCLEOTIDE SEQUENCE [LARGE SCALE GENOMIC DNA]</scope>
    <source>
        <strain evidence="4 5">DSM 45274</strain>
    </source>
</reference>
<keyword evidence="3" id="KW-0472">Membrane</keyword>
<dbReference type="PATRIC" id="fig|571915.4.peg.2173"/>
<organism evidence="4 5">
    <name type="scientific">Corynebacterium mustelae</name>
    <dbReference type="NCBI Taxonomy" id="571915"/>
    <lineage>
        <taxon>Bacteria</taxon>
        <taxon>Bacillati</taxon>
        <taxon>Actinomycetota</taxon>
        <taxon>Actinomycetes</taxon>
        <taxon>Mycobacteriales</taxon>
        <taxon>Corynebacteriaceae</taxon>
        <taxon>Corynebacterium</taxon>
    </lineage>
</organism>
<dbReference type="EMBL" id="CP011542">
    <property type="protein sequence ID" value="AKK06364.1"/>
    <property type="molecule type" value="Genomic_DNA"/>
</dbReference>
<keyword evidence="5" id="KW-1185">Reference proteome</keyword>
<dbReference type="InterPro" id="IPR009003">
    <property type="entry name" value="Peptidase_S1_PA"/>
</dbReference>
<keyword evidence="1" id="KW-0175">Coiled coil</keyword>
<dbReference type="AlphaFoldDB" id="A0A0G3GYX3"/>
<evidence type="ECO:0000313" key="4">
    <source>
        <dbReference type="EMBL" id="AKK06364.1"/>
    </source>
</evidence>
<evidence type="ECO:0000313" key="5">
    <source>
        <dbReference type="Proteomes" id="UP000035199"/>
    </source>
</evidence>
<evidence type="ECO:0000256" key="2">
    <source>
        <dbReference type="SAM" id="MobiDB-lite"/>
    </source>
</evidence>
<protein>
    <submittedName>
        <fullName evidence="4">Uncharacterized protein</fullName>
    </submittedName>
</protein>
<keyword evidence="3" id="KW-1133">Transmembrane helix</keyword>
<accession>A0A0G3GYX3</accession>
<reference evidence="5" key="2">
    <citation type="submission" date="2015-05" db="EMBL/GenBank/DDBJ databases">
        <title>Complete genome sequence of Corynebacterium mustelae DSM 45274, isolated from various tissues of a male ferret with lethal sepsis.</title>
        <authorList>
            <person name="Ruckert C."/>
            <person name="Albersmeier A."/>
            <person name="Winkler A."/>
            <person name="Tauch A."/>
        </authorList>
    </citation>
    <scope>NUCLEOTIDE SEQUENCE [LARGE SCALE GENOMIC DNA]</scope>
    <source>
        <strain evidence="5">DSM 45274</strain>
    </source>
</reference>
<sequence>MDKDAVAVLQDTSIAPIPAFGQLGIVRTTKQTHLTNSGSISASSNTGIPSKMSRYQPQMRKNVEKRNYATSYIDLHSPDFAGKNSYSGDRPYIPEVGEEICRFGATTRAVNCGVVLRVSEHLIYAIDLRSDRGDSGGPNWVPGKGYVGQTLGINRIRNSHNRSAVTTVIHREDLNRQVVPFPTDAPVPRDQPSYDELVAHDATIRNKLEVFGADMPSPSELAGILRNHETALKAAQEKADLATKKLAEAEADIERRQSNEADYQEQIRKLKAEKAEAQAEVERIKAMTDMAGLEAKDKEIERLTDQLNSQKSFHAIITAVISLAVAVLAGVGGWIAHMLTHNGIIRM</sequence>
<dbReference type="KEGG" id="cmv:CMUST_10240"/>